<organism evidence="1 2">
    <name type="scientific">Caenorhabditis nigoni</name>
    <dbReference type="NCBI Taxonomy" id="1611254"/>
    <lineage>
        <taxon>Eukaryota</taxon>
        <taxon>Metazoa</taxon>
        <taxon>Ecdysozoa</taxon>
        <taxon>Nematoda</taxon>
        <taxon>Chromadorea</taxon>
        <taxon>Rhabditida</taxon>
        <taxon>Rhabditina</taxon>
        <taxon>Rhabditomorpha</taxon>
        <taxon>Rhabditoidea</taxon>
        <taxon>Rhabditidae</taxon>
        <taxon>Peloderinae</taxon>
        <taxon>Caenorhabditis</taxon>
    </lineage>
</organism>
<dbReference type="AlphaFoldDB" id="A0A2G5TBX9"/>
<protein>
    <submittedName>
        <fullName evidence="1">Uncharacterized protein</fullName>
    </submittedName>
</protein>
<sequence>MKYQFLMCDVFSLCEKIVIFDTLKSSEISLKHAEKIGGHLDKQSEIVILKDLGRHPDEQTLGGQICVFNKEIFIKIEQEHNFKNRKKSRRNEIEEHET</sequence>
<dbReference type="Proteomes" id="UP000230233">
    <property type="component" value="Chromosome V"/>
</dbReference>
<comment type="caution">
    <text evidence="1">The sequence shown here is derived from an EMBL/GenBank/DDBJ whole genome shotgun (WGS) entry which is preliminary data.</text>
</comment>
<name>A0A2G5TBX9_9PELO</name>
<accession>A0A2G5TBX9</accession>
<evidence type="ECO:0000313" key="1">
    <source>
        <dbReference type="EMBL" id="PIC24772.1"/>
    </source>
</evidence>
<dbReference type="EMBL" id="PDUG01000005">
    <property type="protein sequence ID" value="PIC24772.1"/>
    <property type="molecule type" value="Genomic_DNA"/>
</dbReference>
<proteinExistence type="predicted"/>
<reference evidence="2" key="1">
    <citation type="submission" date="2017-10" db="EMBL/GenBank/DDBJ databases">
        <title>Rapid genome shrinkage in a self-fertile nematode reveals novel sperm competition proteins.</title>
        <authorList>
            <person name="Yin D."/>
            <person name="Schwarz E.M."/>
            <person name="Thomas C.G."/>
            <person name="Felde R.L."/>
            <person name="Korf I.F."/>
            <person name="Cutter A.D."/>
            <person name="Schartner C.M."/>
            <person name="Ralston E.J."/>
            <person name="Meyer B.J."/>
            <person name="Haag E.S."/>
        </authorList>
    </citation>
    <scope>NUCLEOTIDE SEQUENCE [LARGE SCALE GENOMIC DNA]</scope>
    <source>
        <strain evidence="2">JU1422</strain>
    </source>
</reference>
<evidence type="ECO:0000313" key="2">
    <source>
        <dbReference type="Proteomes" id="UP000230233"/>
    </source>
</evidence>
<gene>
    <name evidence="1" type="primary">Cnig_chr_V.g17962</name>
    <name evidence="1" type="ORF">B9Z55_017962</name>
</gene>
<keyword evidence="2" id="KW-1185">Reference proteome</keyword>